<dbReference type="RefSeq" id="WP_091709912.1">
    <property type="nucleotide sequence ID" value="NZ_FNCA01000004.1"/>
</dbReference>
<keyword evidence="3" id="KW-1185">Reference proteome</keyword>
<protein>
    <submittedName>
        <fullName evidence="2">Predicted D-glycerate permease</fullName>
    </submittedName>
</protein>
<accession>A0A7Z7AZJ3</accession>
<feature type="transmembrane region" description="Helical" evidence="1">
    <location>
        <begin position="57"/>
        <end position="76"/>
    </location>
</feature>
<feature type="transmembrane region" description="Helical" evidence="1">
    <location>
        <begin position="221"/>
        <end position="245"/>
    </location>
</feature>
<dbReference type="PANTHER" id="PTHR30354:SF11">
    <property type="entry name" value="PERMEASE"/>
    <property type="match status" value="1"/>
</dbReference>
<feature type="transmembrane region" description="Helical" evidence="1">
    <location>
        <begin position="173"/>
        <end position="192"/>
    </location>
</feature>
<dbReference type="GO" id="GO:0015128">
    <property type="term" value="F:gluconate transmembrane transporter activity"/>
    <property type="evidence" value="ECO:0007669"/>
    <property type="project" value="InterPro"/>
</dbReference>
<feature type="transmembrane region" description="Helical" evidence="1">
    <location>
        <begin position="288"/>
        <end position="309"/>
    </location>
</feature>
<gene>
    <name evidence="2" type="ORF">SAMN04488589_1578</name>
</gene>
<dbReference type="Proteomes" id="UP000199259">
    <property type="component" value="Unassembled WGS sequence"/>
</dbReference>
<feature type="transmembrane region" description="Helical" evidence="1">
    <location>
        <begin position="341"/>
        <end position="359"/>
    </location>
</feature>
<evidence type="ECO:0000256" key="1">
    <source>
        <dbReference type="SAM" id="Phobius"/>
    </source>
</evidence>
<keyword evidence="1" id="KW-0812">Transmembrane</keyword>
<organism evidence="2 3">
    <name type="scientific">Methanolobus vulcani</name>
    <dbReference type="NCBI Taxonomy" id="38026"/>
    <lineage>
        <taxon>Archaea</taxon>
        <taxon>Methanobacteriati</taxon>
        <taxon>Methanobacteriota</taxon>
        <taxon>Stenosarchaea group</taxon>
        <taxon>Methanomicrobia</taxon>
        <taxon>Methanosarcinales</taxon>
        <taxon>Methanosarcinaceae</taxon>
        <taxon>Methanolobus</taxon>
    </lineage>
</organism>
<feature type="transmembrane region" description="Helical" evidence="1">
    <location>
        <begin position="315"/>
        <end position="334"/>
    </location>
</feature>
<dbReference type="AlphaFoldDB" id="A0A7Z7AZJ3"/>
<dbReference type="EMBL" id="FNCA01000004">
    <property type="protein sequence ID" value="SDF86559.1"/>
    <property type="molecule type" value="Genomic_DNA"/>
</dbReference>
<feature type="transmembrane region" description="Helical" evidence="1">
    <location>
        <begin position="136"/>
        <end position="153"/>
    </location>
</feature>
<comment type="caution">
    <text evidence="2">The sequence shown here is derived from an EMBL/GenBank/DDBJ whole genome shotgun (WGS) entry which is preliminary data.</text>
</comment>
<dbReference type="OrthoDB" id="99138at2157"/>
<dbReference type="GO" id="GO:0005886">
    <property type="term" value="C:plasma membrane"/>
    <property type="evidence" value="ECO:0007669"/>
    <property type="project" value="TreeGrafter"/>
</dbReference>
<proteinExistence type="predicted"/>
<name>A0A7Z7AZJ3_9EURY</name>
<feature type="transmembrane region" description="Helical" evidence="1">
    <location>
        <begin position="400"/>
        <end position="425"/>
    </location>
</feature>
<dbReference type="PANTHER" id="PTHR30354">
    <property type="entry name" value="GNT FAMILY GLUCONATE TRANSPORTER"/>
    <property type="match status" value="1"/>
</dbReference>
<sequence>MDPLIVFVFSLVLILYLTAYLRIHPFLGLILTSVVVGFLAGESAGTIEAIASGMGKVFSKFAIIIAAGSIIGLILHQTGGARLIASDVMRISRKPLLGLNVLGFIFAVPLMCCILSYVIFIPVAKEIRIKEGVPKVLTASVLVFGTLASYNLVYPSPVVYSAVYDLGINASDILVPGIIIAFIVSVIGYFYAMRFCKTGDVSDFITDNETENENVKVPGRIAAYSPIAVPVGLILADVFTNISLFDILGEPDMALLIGVVMAIFFAYRQYTFNPIREWVEKAIKRSGVVILDMCGGGALGATLAMTGVGQEMGNLLAVLPLPAILVPFLVAVAIQSVQGSRVVTMLVAPSIVIPLVPVLGLPPEIVLFSMVSGTFLISHFNDPFFWIYKDLAELETSEVLRSYTLGGAVMGITSLAFTGVVYLLFY</sequence>
<evidence type="ECO:0000313" key="3">
    <source>
        <dbReference type="Proteomes" id="UP000199259"/>
    </source>
</evidence>
<reference evidence="2 3" key="1">
    <citation type="submission" date="2016-10" db="EMBL/GenBank/DDBJ databases">
        <authorList>
            <person name="Varghese N."/>
            <person name="Submissions S."/>
        </authorList>
    </citation>
    <scope>NUCLEOTIDE SEQUENCE [LARGE SCALE GENOMIC DNA]</scope>
    <source>
        <strain evidence="2 3">PL 12/M</strain>
    </source>
</reference>
<dbReference type="InterPro" id="IPR003474">
    <property type="entry name" value="Glcn_transporter"/>
</dbReference>
<keyword evidence="1" id="KW-1133">Transmembrane helix</keyword>
<keyword evidence="1" id="KW-0472">Membrane</keyword>
<evidence type="ECO:0000313" key="2">
    <source>
        <dbReference type="EMBL" id="SDF86559.1"/>
    </source>
</evidence>
<feature type="transmembrane region" description="Helical" evidence="1">
    <location>
        <begin position="251"/>
        <end position="267"/>
    </location>
</feature>
<dbReference type="Pfam" id="PF02447">
    <property type="entry name" value="GntP_permease"/>
    <property type="match status" value="1"/>
</dbReference>
<feature type="transmembrane region" description="Helical" evidence="1">
    <location>
        <begin position="96"/>
        <end position="124"/>
    </location>
</feature>
<feature type="transmembrane region" description="Helical" evidence="1">
    <location>
        <begin position="29"/>
        <end position="50"/>
    </location>
</feature>